<dbReference type="RefSeq" id="WP_197309991.1">
    <property type="nucleotide sequence ID" value="NZ_JADZLT010000040.1"/>
</dbReference>
<evidence type="ECO:0000313" key="1">
    <source>
        <dbReference type="EMBL" id="MBH0236901.1"/>
    </source>
</evidence>
<reference evidence="1" key="1">
    <citation type="submission" date="2020-12" db="EMBL/GenBank/DDBJ databases">
        <title>Methylobrevis albus sp. nov., isolated from fresh water lack sediment.</title>
        <authorList>
            <person name="Zou Q."/>
        </authorList>
    </citation>
    <scope>NUCLEOTIDE SEQUENCE</scope>
    <source>
        <strain evidence="1">L22</strain>
    </source>
</reference>
<protein>
    <submittedName>
        <fullName evidence="1">Uncharacterized protein</fullName>
    </submittedName>
</protein>
<name>A0A931I0U3_9HYPH</name>
<gene>
    <name evidence="1" type="ORF">I5731_03610</name>
</gene>
<accession>A0A931I0U3</accession>
<organism evidence="1 2">
    <name type="scientific">Methylobrevis albus</name>
    <dbReference type="NCBI Taxonomy" id="2793297"/>
    <lineage>
        <taxon>Bacteria</taxon>
        <taxon>Pseudomonadati</taxon>
        <taxon>Pseudomonadota</taxon>
        <taxon>Alphaproteobacteria</taxon>
        <taxon>Hyphomicrobiales</taxon>
        <taxon>Pleomorphomonadaceae</taxon>
        <taxon>Methylobrevis</taxon>
    </lineage>
</organism>
<sequence length="93" mass="9799">MHRMAGIHFRSLTIAEDTLLLGIVLAPVRVLPGVRLTVRGIVLGGLVLEAGATAEIAGIVNGRIDQRPAVSLDYAARSNLPAQGPVRQGRPAR</sequence>
<dbReference type="EMBL" id="JADZLT010000040">
    <property type="protein sequence ID" value="MBH0236901.1"/>
    <property type="molecule type" value="Genomic_DNA"/>
</dbReference>
<dbReference type="Proteomes" id="UP000631694">
    <property type="component" value="Unassembled WGS sequence"/>
</dbReference>
<keyword evidence="2" id="KW-1185">Reference proteome</keyword>
<dbReference type="AlphaFoldDB" id="A0A931I0U3"/>
<proteinExistence type="predicted"/>
<evidence type="ECO:0000313" key="2">
    <source>
        <dbReference type="Proteomes" id="UP000631694"/>
    </source>
</evidence>
<comment type="caution">
    <text evidence="1">The sequence shown here is derived from an EMBL/GenBank/DDBJ whole genome shotgun (WGS) entry which is preliminary data.</text>
</comment>